<dbReference type="SUPFAM" id="SSF103657">
    <property type="entry name" value="BAR/IMD domain-like"/>
    <property type="match status" value="1"/>
</dbReference>
<accession>R0IK82</accession>
<proteinExistence type="predicted"/>
<evidence type="ECO:0000256" key="2">
    <source>
        <dbReference type="ARBA" id="ARBA00022833"/>
    </source>
</evidence>
<dbReference type="EMBL" id="KB870805">
    <property type="protein sequence ID" value="EOA37393.1"/>
    <property type="molecule type" value="Genomic_DNA"/>
</dbReference>
<dbReference type="GO" id="GO:0005096">
    <property type="term" value="F:GTPase activator activity"/>
    <property type="evidence" value="ECO:0007669"/>
    <property type="project" value="InterPro"/>
</dbReference>
<dbReference type="InterPro" id="IPR001849">
    <property type="entry name" value="PH_domain"/>
</dbReference>
<dbReference type="InterPro" id="IPR045258">
    <property type="entry name" value="ACAP1/2/3-like"/>
</dbReference>
<sequence>MATFINLEDSPMFQKQVCSLEGTSDELKDRCQKLHKGVKEVYRHPKEKMAFTDCLEEFGARHDDLISLSIGGPVISKFINTLLRACFLQEFSLLPGILIVSGEQYLIDNVSYFLFQIIYREVTMLFLPLQDPRNRLDKAAHLYDQFLSVPMQVIKQGYLLKRSSSLRTDWKRKFFVLDNHGSMYYYRSNGNKSMGSQHHYSGSSDHNTGVFGRDFGSLGYNTIDLGISFIKLDAEDMDLRLCFRIISPQKTYTLQRSRSHSAVVEIIGWKPIFVVVIKSSRFYLEEPCCVCRNVLGESEVTEDFEKVEDV</sequence>
<feature type="domain" description="PH" evidence="3">
    <location>
        <begin position="152"/>
        <end position="278"/>
    </location>
</feature>
<dbReference type="Gene3D" id="2.30.29.30">
    <property type="entry name" value="Pleckstrin-homology domain (PH domain)/Phosphotyrosine-binding domain (PTB)"/>
    <property type="match status" value="1"/>
</dbReference>
<dbReference type="PANTHER" id="PTHR23180">
    <property type="entry name" value="CENTAURIN/ARF"/>
    <property type="match status" value="1"/>
</dbReference>
<gene>
    <name evidence="4" type="ORF">CARUB_v10011265mg</name>
</gene>
<evidence type="ECO:0000313" key="5">
    <source>
        <dbReference type="Proteomes" id="UP000029121"/>
    </source>
</evidence>
<dbReference type="SUPFAM" id="SSF50729">
    <property type="entry name" value="PH domain-like"/>
    <property type="match status" value="1"/>
</dbReference>
<keyword evidence="5" id="KW-1185">Reference proteome</keyword>
<name>R0IK82_9BRAS</name>
<dbReference type="GO" id="GO:0046872">
    <property type="term" value="F:metal ion binding"/>
    <property type="evidence" value="ECO:0007669"/>
    <property type="project" value="UniProtKB-KW"/>
</dbReference>
<dbReference type="STRING" id="81985.R0IK82"/>
<dbReference type="eggNOG" id="KOG0521">
    <property type="taxonomic scope" value="Eukaryota"/>
</dbReference>
<dbReference type="Pfam" id="PF00169">
    <property type="entry name" value="PH"/>
    <property type="match status" value="1"/>
</dbReference>
<keyword evidence="1" id="KW-0479">Metal-binding</keyword>
<protein>
    <recommendedName>
        <fullName evidence="3">PH domain-containing protein</fullName>
    </recommendedName>
</protein>
<dbReference type="InterPro" id="IPR011993">
    <property type="entry name" value="PH-like_dom_sf"/>
</dbReference>
<dbReference type="PROSITE" id="PS50003">
    <property type="entry name" value="PH_DOMAIN"/>
    <property type="match status" value="1"/>
</dbReference>
<dbReference type="AlphaFoldDB" id="R0IK82"/>
<dbReference type="PANTHER" id="PTHR23180:SF404">
    <property type="entry name" value="ADP-RIBOSYLATION FACTOR GTPASE-ACTIVATING PROTEIN AGD4"/>
    <property type="match status" value="1"/>
</dbReference>
<dbReference type="SMART" id="SM00233">
    <property type="entry name" value="PH"/>
    <property type="match status" value="1"/>
</dbReference>
<evidence type="ECO:0000313" key="4">
    <source>
        <dbReference type="EMBL" id="EOA37393.1"/>
    </source>
</evidence>
<organism evidence="4 5">
    <name type="scientific">Capsella rubella</name>
    <dbReference type="NCBI Taxonomy" id="81985"/>
    <lineage>
        <taxon>Eukaryota</taxon>
        <taxon>Viridiplantae</taxon>
        <taxon>Streptophyta</taxon>
        <taxon>Embryophyta</taxon>
        <taxon>Tracheophyta</taxon>
        <taxon>Spermatophyta</taxon>
        <taxon>Magnoliopsida</taxon>
        <taxon>eudicotyledons</taxon>
        <taxon>Gunneridae</taxon>
        <taxon>Pentapetalae</taxon>
        <taxon>rosids</taxon>
        <taxon>malvids</taxon>
        <taxon>Brassicales</taxon>
        <taxon>Brassicaceae</taxon>
        <taxon>Camelineae</taxon>
        <taxon>Capsella</taxon>
    </lineage>
</organism>
<keyword evidence="2" id="KW-0862">Zinc</keyword>
<dbReference type="InterPro" id="IPR027267">
    <property type="entry name" value="AH/BAR_dom_sf"/>
</dbReference>
<evidence type="ECO:0000259" key="3">
    <source>
        <dbReference type="PROSITE" id="PS50003"/>
    </source>
</evidence>
<evidence type="ECO:0000256" key="1">
    <source>
        <dbReference type="ARBA" id="ARBA00022723"/>
    </source>
</evidence>
<dbReference type="Proteomes" id="UP000029121">
    <property type="component" value="Unassembled WGS sequence"/>
</dbReference>
<reference evidence="5" key="1">
    <citation type="journal article" date="2013" name="Nat. Genet.">
        <title>The Capsella rubella genome and the genomic consequences of rapid mating system evolution.</title>
        <authorList>
            <person name="Slotte T."/>
            <person name="Hazzouri K.M."/>
            <person name="Agren J.A."/>
            <person name="Koenig D."/>
            <person name="Maumus F."/>
            <person name="Guo Y.L."/>
            <person name="Steige K."/>
            <person name="Platts A.E."/>
            <person name="Escobar J.S."/>
            <person name="Newman L.K."/>
            <person name="Wang W."/>
            <person name="Mandakova T."/>
            <person name="Vello E."/>
            <person name="Smith L.M."/>
            <person name="Henz S.R."/>
            <person name="Steffen J."/>
            <person name="Takuno S."/>
            <person name="Brandvain Y."/>
            <person name="Coop G."/>
            <person name="Andolfatto P."/>
            <person name="Hu T.T."/>
            <person name="Blanchette M."/>
            <person name="Clark R.M."/>
            <person name="Quesneville H."/>
            <person name="Nordborg M."/>
            <person name="Gaut B.S."/>
            <person name="Lysak M.A."/>
            <person name="Jenkins J."/>
            <person name="Grimwood J."/>
            <person name="Chapman J."/>
            <person name="Prochnik S."/>
            <person name="Shu S."/>
            <person name="Rokhsar D."/>
            <person name="Schmutz J."/>
            <person name="Weigel D."/>
            <person name="Wright S.I."/>
        </authorList>
    </citation>
    <scope>NUCLEOTIDE SEQUENCE [LARGE SCALE GENOMIC DNA]</scope>
    <source>
        <strain evidence="5">cv. Monte Gargano</strain>
    </source>
</reference>